<dbReference type="RefSeq" id="WP_137014633.1">
    <property type="nucleotide sequence ID" value="NZ_SZPX01000007.1"/>
</dbReference>
<dbReference type="AlphaFoldDB" id="A0A4U2Z6X1"/>
<dbReference type="PROSITE" id="PS51257">
    <property type="entry name" value="PROKAR_LIPOPROTEIN"/>
    <property type="match status" value="1"/>
</dbReference>
<keyword evidence="1" id="KW-0732">Signal</keyword>
<feature type="signal peptide" evidence="1">
    <location>
        <begin position="1"/>
        <end position="21"/>
    </location>
</feature>
<evidence type="ECO:0000256" key="1">
    <source>
        <dbReference type="SAM" id="SignalP"/>
    </source>
</evidence>
<sequence length="125" mass="13495">MKKMFSIVVVSAVTLILSVGCSGGLEMGAKGPEAISENAIYVGHHSNENVLEAIKIAGVKEGWRVTEFKSNAVIVEKIIGDKTVSSTVVYENEQIAGDNKNAPMDELLKLRQAIVDELKKEGLDH</sequence>
<proteinExistence type="predicted"/>
<dbReference type="EMBL" id="SZPX01000007">
    <property type="protein sequence ID" value="TKI68631.1"/>
    <property type="molecule type" value="Genomic_DNA"/>
</dbReference>
<reference evidence="2 3" key="1">
    <citation type="submission" date="2019-04" db="EMBL/GenBank/DDBJ databases">
        <title>Sulfurimonas crateris sp. nov. a facultative anaerobic sulfur-oxidizing chemolithautotrophic bacterium isolated from a terrestrial mud vulcano.</title>
        <authorList>
            <person name="Ratnikova N.M."/>
            <person name="Slobodkin A.I."/>
            <person name="Merkel A.Y."/>
            <person name="Novikov A."/>
            <person name="Bonch-Osmolovskaya E.A."/>
            <person name="Slobodkina G.B."/>
        </authorList>
    </citation>
    <scope>NUCLEOTIDE SEQUENCE [LARGE SCALE GENOMIC DNA]</scope>
    <source>
        <strain evidence="2 3">SN118</strain>
    </source>
</reference>
<accession>A0A4U2Z6X1</accession>
<dbReference type="Proteomes" id="UP000309561">
    <property type="component" value="Unassembled WGS sequence"/>
</dbReference>
<comment type="caution">
    <text evidence="2">The sequence shown here is derived from an EMBL/GenBank/DDBJ whole genome shotgun (WGS) entry which is preliminary data.</text>
</comment>
<evidence type="ECO:0008006" key="4">
    <source>
        <dbReference type="Google" id="ProtNLM"/>
    </source>
</evidence>
<evidence type="ECO:0000313" key="2">
    <source>
        <dbReference type="EMBL" id="TKI68631.1"/>
    </source>
</evidence>
<name>A0A4U2Z6X1_9BACT</name>
<gene>
    <name evidence="2" type="ORF">FCU45_09400</name>
</gene>
<dbReference type="OrthoDB" id="5334847at2"/>
<organism evidence="2 3">
    <name type="scientific">Sulfurimonas crateris</name>
    <dbReference type="NCBI Taxonomy" id="2574727"/>
    <lineage>
        <taxon>Bacteria</taxon>
        <taxon>Pseudomonadati</taxon>
        <taxon>Campylobacterota</taxon>
        <taxon>Epsilonproteobacteria</taxon>
        <taxon>Campylobacterales</taxon>
        <taxon>Sulfurimonadaceae</taxon>
        <taxon>Sulfurimonas</taxon>
    </lineage>
</organism>
<keyword evidence="3" id="KW-1185">Reference proteome</keyword>
<evidence type="ECO:0000313" key="3">
    <source>
        <dbReference type="Proteomes" id="UP000309561"/>
    </source>
</evidence>
<protein>
    <recommendedName>
        <fullName evidence="4">DUF3568 family protein</fullName>
    </recommendedName>
</protein>
<feature type="chain" id="PRO_5020574508" description="DUF3568 family protein" evidence="1">
    <location>
        <begin position="22"/>
        <end position="125"/>
    </location>
</feature>